<feature type="transmembrane region" description="Helical" evidence="2">
    <location>
        <begin position="48"/>
        <end position="66"/>
    </location>
</feature>
<dbReference type="Pfam" id="PF13431">
    <property type="entry name" value="TPR_17"/>
    <property type="match status" value="1"/>
</dbReference>
<feature type="repeat" description="TPR" evidence="1">
    <location>
        <begin position="469"/>
        <end position="502"/>
    </location>
</feature>
<reference evidence="3 4" key="1">
    <citation type="journal article" date="2016" name="Front. Microbiol.">
        <title>Fuerstia marisgermanicae gen. nov., sp. nov., an Unusual Member of the Phylum Planctomycetes from the German Wadden Sea.</title>
        <authorList>
            <person name="Kohn T."/>
            <person name="Heuer A."/>
            <person name="Jogler M."/>
            <person name="Vollmers J."/>
            <person name="Boedeker C."/>
            <person name="Bunk B."/>
            <person name="Rast P."/>
            <person name="Borchert D."/>
            <person name="Glockner I."/>
            <person name="Freese H.M."/>
            <person name="Klenk H.P."/>
            <person name="Overmann J."/>
            <person name="Kaster A.K."/>
            <person name="Rohde M."/>
            <person name="Wiegand S."/>
            <person name="Jogler C."/>
        </authorList>
    </citation>
    <scope>NUCLEOTIDE SEQUENCE [LARGE SCALE GENOMIC DNA]</scope>
    <source>
        <strain evidence="3 4">NH11</strain>
    </source>
</reference>
<dbReference type="Proteomes" id="UP000187735">
    <property type="component" value="Chromosome"/>
</dbReference>
<name>A0A1P8WK03_9PLAN</name>
<feature type="transmembrane region" description="Helical" evidence="2">
    <location>
        <begin position="282"/>
        <end position="302"/>
    </location>
</feature>
<evidence type="ECO:0000256" key="1">
    <source>
        <dbReference type="PROSITE-ProRule" id="PRU00339"/>
    </source>
</evidence>
<dbReference type="SUPFAM" id="SSF48452">
    <property type="entry name" value="TPR-like"/>
    <property type="match status" value="2"/>
</dbReference>
<feature type="transmembrane region" description="Helical" evidence="2">
    <location>
        <begin position="144"/>
        <end position="168"/>
    </location>
</feature>
<feature type="transmembrane region" description="Helical" evidence="2">
    <location>
        <begin position="21"/>
        <end position="42"/>
    </location>
</feature>
<feature type="transmembrane region" description="Helical" evidence="2">
    <location>
        <begin position="188"/>
        <end position="208"/>
    </location>
</feature>
<organism evidence="3 4">
    <name type="scientific">Fuerstiella marisgermanici</name>
    <dbReference type="NCBI Taxonomy" id="1891926"/>
    <lineage>
        <taxon>Bacteria</taxon>
        <taxon>Pseudomonadati</taxon>
        <taxon>Planctomycetota</taxon>
        <taxon>Planctomycetia</taxon>
        <taxon>Planctomycetales</taxon>
        <taxon>Planctomycetaceae</taxon>
        <taxon>Fuerstiella</taxon>
    </lineage>
</organism>
<proteinExistence type="predicted"/>
<evidence type="ECO:0000313" key="3">
    <source>
        <dbReference type="EMBL" id="APZ94382.1"/>
    </source>
</evidence>
<keyword evidence="2" id="KW-0812">Transmembrane</keyword>
<feature type="repeat" description="TPR" evidence="1">
    <location>
        <begin position="504"/>
        <end position="537"/>
    </location>
</feature>
<dbReference type="PANTHER" id="PTHR44366">
    <property type="entry name" value="UDP-N-ACETYLGLUCOSAMINE--PEPTIDE N-ACETYLGLUCOSAMINYLTRANSFERASE 110 KDA SUBUNIT"/>
    <property type="match status" value="1"/>
</dbReference>
<feature type="transmembrane region" description="Helical" evidence="2">
    <location>
        <begin position="308"/>
        <end position="328"/>
    </location>
</feature>
<evidence type="ECO:0000256" key="2">
    <source>
        <dbReference type="SAM" id="Phobius"/>
    </source>
</evidence>
<dbReference type="InterPro" id="IPR019734">
    <property type="entry name" value="TPR_rpt"/>
</dbReference>
<dbReference type="Pfam" id="PF13414">
    <property type="entry name" value="TPR_11"/>
    <property type="match status" value="1"/>
</dbReference>
<feature type="transmembrane region" description="Helical" evidence="2">
    <location>
        <begin position="78"/>
        <end position="98"/>
    </location>
</feature>
<dbReference type="EMBL" id="CP017641">
    <property type="protein sequence ID" value="APZ94382.1"/>
    <property type="molecule type" value="Genomic_DNA"/>
</dbReference>
<dbReference type="PROSITE" id="PS50005">
    <property type="entry name" value="TPR"/>
    <property type="match status" value="5"/>
</dbReference>
<feature type="repeat" description="TPR" evidence="1">
    <location>
        <begin position="606"/>
        <end position="639"/>
    </location>
</feature>
<keyword evidence="2" id="KW-1133">Transmembrane helix</keyword>
<dbReference type="SMART" id="SM00028">
    <property type="entry name" value="TPR"/>
    <property type="match status" value="6"/>
</dbReference>
<dbReference type="OrthoDB" id="7055466at2"/>
<dbReference type="AlphaFoldDB" id="A0A1P8WK03"/>
<dbReference type="InterPro" id="IPR037919">
    <property type="entry name" value="OGT"/>
</dbReference>
<dbReference type="GO" id="GO:0006493">
    <property type="term" value="P:protein O-linked glycosylation"/>
    <property type="evidence" value="ECO:0007669"/>
    <property type="project" value="InterPro"/>
</dbReference>
<protein>
    <submittedName>
        <fullName evidence="3">TPR repeat-containing protein YrrB</fullName>
    </submittedName>
</protein>
<sequence>MSTSAPVKKAQNLWIVDPRLDLLWFIGTPVLLVPAFLLLTQVMSLERLAILVVTFGAVGHHLPGMFRAYGDAELFRRYRVRFILAPIFLLTISLLFSFYRPDTLTVVVIAWGYWHSQAQIYGFLRIYDSKAGFTDARSALIDRFLCLTWFAGGIVLSTGRMTDFFSVYYRTGGSAIDAAWVRAAQNCVLGLMMVSLLAYVGHLLFAVLSGRRPSLVKLLTIVVSVSFWWYCMVEVSNIVLGVAMYEVFHDVQYLAIVWYFNRRRASTENSGWLTKALFQPQMRCVFIYVALVLTYGAGSLLTRSMDRSTVQTILTALFVASGLLHFYYDGFIWRLRERATSSMLGVAENASAVRRTLSRAPSWFPHAALWGAFVVPLAVLGFSESASDVNAQVVATLPESSLAHYNLAKERQAAENLAEGERHAQKAVGIQPSFAKAWTLLGEIHLAQGRIPSAVEHLQRAVSLDAHSATAHFNLGNAMIRNRRIDAATDAYLRAIELDPELESSSYNNLGTALQESDAVKEAAFAFERAVEADPTNVSALTNLANAEAKLGKTESAIQRFQKALTLQPEDVPAWTGLVKMMLTNNRTDDAANYAHAFAEACPDVPESWTMLGMLHLEQKNFAAAETEFSRAITIQPQHFAAQYGLATVYFRDQRTAQCRAIIDTLTSSTSLTTVQQMSVQQLKANLDAPAKTQLE</sequence>
<feature type="repeat" description="TPR" evidence="1">
    <location>
        <begin position="538"/>
        <end position="571"/>
    </location>
</feature>
<dbReference type="STRING" id="1891926.Fuma_04014"/>
<accession>A0A1P8WK03</accession>
<keyword evidence="4" id="KW-1185">Reference proteome</keyword>
<dbReference type="KEGG" id="fmr:Fuma_04014"/>
<dbReference type="PANTHER" id="PTHR44366:SF1">
    <property type="entry name" value="UDP-N-ACETYLGLUCOSAMINE--PEPTIDE N-ACETYLGLUCOSAMINYLTRANSFERASE 110 KDA SUBUNIT"/>
    <property type="match status" value="1"/>
</dbReference>
<dbReference type="GO" id="GO:0097363">
    <property type="term" value="F:protein O-acetylglucosaminyltransferase activity"/>
    <property type="evidence" value="ECO:0007669"/>
    <property type="project" value="TreeGrafter"/>
</dbReference>
<keyword evidence="2" id="KW-0472">Membrane</keyword>
<dbReference type="RefSeq" id="WP_077025694.1">
    <property type="nucleotide sequence ID" value="NZ_CP017641.1"/>
</dbReference>
<dbReference type="InterPro" id="IPR011990">
    <property type="entry name" value="TPR-like_helical_dom_sf"/>
</dbReference>
<evidence type="ECO:0000313" key="4">
    <source>
        <dbReference type="Proteomes" id="UP000187735"/>
    </source>
</evidence>
<dbReference type="PROSITE" id="PS50293">
    <property type="entry name" value="TPR_REGION"/>
    <property type="match status" value="2"/>
</dbReference>
<feature type="transmembrane region" description="Helical" evidence="2">
    <location>
        <begin position="104"/>
        <end position="124"/>
    </location>
</feature>
<dbReference type="Pfam" id="PF14559">
    <property type="entry name" value="TPR_19"/>
    <property type="match status" value="1"/>
</dbReference>
<feature type="repeat" description="TPR" evidence="1">
    <location>
        <begin position="435"/>
        <end position="468"/>
    </location>
</feature>
<gene>
    <name evidence="3" type="primary">yrrB_4</name>
    <name evidence="3" type="ORF">Fuma_04014</name>
</gene>
<dbReference type="Gene3D" id="1.25.40.10">
    <property type="entry name" value="Tetratricopeptide repeat domain"/>
    <property type="match status" value="2"/>
</dbReference>
<keyword evidence="1" id="KW-0802">TPR repeat</keyword>